<feature type="region of interest" description="Disordered" evidence="1">
    <location>
        <begin position="1"/>
        <end position="31"/>
    </location>
</feature>
<reference evidence="3" key="2">
    <citation type="journal article" date="2018" name="Plant J.">
        <title>The Sorghum bicolor reference genome: improved assembly, gene annotations, a transcriptome atlas, and signatures of genome organization.</title>
        <authorList>
            <person name="McCormick R.F."/>
            <person name="Truong S.K."/>
            <person name="Sreedasyam A."/>
            <person name="Jenkins J."/>
            <person name="Shu S."/>
            <person name="Sims D."/>
            <person name="Kennedy M."/>
            <person name="Amirebrahimi M."/>
            <person name="Weers B.D."/>
            <person name="McKinley B."/>
            <person name="Mattison A."/>
            <person name="Morishige D.T."/>
            <person name="Grimwood J."/>
            <person name="Schmutz J."/>
            <person name="Mullet J.E."/>
        </authorList>
    </citation>
    <scope>NUCLEOTIDE SEQUENCE [LARGE SCALE GENOMIC DNA]</scope>
    <source>
        <strain evidence="3">cv. BTx623</strain>
    </source>
</reference>
<dbReference type="EMBL" id="CM000761">
    <property type="protein sequence ID" value="OQU89608.1"/>
    <property type="molecule type" value="Genomic_DNA"/>
</dbReference>
<evidence type="ECO:0000256" key="1">
    <source>
        <dbReference type="SAM" id="MobiDB-lite"/>
    </source>
</evidence>
<reference evidence="2 3" key="1">
    <citation type="journal article" date="2009" name="Nature">
        <title>The Sorghum bicolor genome and the diversification of grasses.</title>
        <authorList>
            <person name="Paterson A.H."/>
            <person name="Bowers J.E."/>
            <person name="Bruggmann R."/>
            <person name="Dubchak I."/>
            <person name="Grimwood J."/>
            <person name="Gundlach H."/>
            <person name="Haberer G."/>
            <person name="Hellsten U."/>
            <person name="Mitros T."/>
            <person name="Poliakov A."/>
            <person name="Schmutz J."/>
            <person name="Spannagl M."/>
            <person name="Tang H."/>
            <person name="Wang X."/>
            <person name="Wicker T."/>
            <person name="Bharti A.K."/>
            <person name="Chapman J."/>
            <person name="Feltus F.A."/>
            <person name="Gowik U."/>
            <person name="Grigoriev I.V."/>
            <person name="Lyons E."/>
            <person name="Maher C.A."/>
            <person name="Martis M."/>
            <person name="Narechania A."/>
            <person name="Otillar R.P."/>
            <person name="Penning B.W."/>
            <person name="Salamov A.A."/>
            <person name="Wang Y."/>
            <person name="Zhang L."/>
            <person name="Carpita N.C."/>
            <person name="Freeling M."/>
            <person name="Gingle A.R."/>
            <person name="Hash C.T."/>
            <person name="Keller B."/>
            <person name="Klein P."/>
            <person name="Kresovich S."/>
            <person name="McCann M.C."/>
            <person name="Ming R."/>
            <person name="Peterson D.G."/>
            <person name="Mehboob-ur-Rahman"/>
            <person name="Ware D."/>
            <person name="Westhoff P."/>
            <person name="Mayer K.F."/>
            <person name="Messing J."/>
            <person name="Rokhsar D.S."/>
        </authorList>
    </citation>
    <scope>NUCLEOTIDE SEQUENCE [LARGE SCALE GENOMIC DNA]</scope>
    <source>
        <strain evidence="3">cv. BTx623</strain>
    </source>
</reference>
<dbReference type="AlphaFoldDB" id="A0A1W0W5C4"/>
<feature type="compositionally biased region" description="Polar residues" evidence="1">
    <location>
        <begin position="1"/>
        <end position="17"/>
    </location>
</feature>
<sequence length="113" mass="12516">MRHQQTGNETAAGSNLRASPLLTRAQKKKKKRSFISFKFQTHEQLAKPTESTMVSHTNSTKIVWVTGHQQRPRRPSSPHLLHGQGVMPGPCSRCMLPNLHRPGSPSASLKLAS</sequence>
<dbReference type="Gramene" id="OQU89608">
    <property type="protein sequence ID" value="OQU89608"/>
    <property type="gene ID" value="SORBI_3002G223550"/>
</dbReference>
<gene>
    <name evidence="2" type="ORF">SORBI_3002G223550</name>
</gene>
<dbReference type="Proteomes" id="UP000000768">
    <property type="component" value="Chromosome 2"/>
</dbReference>
<evidence type="ECO:0000313" key="2">
    <source>
        <dbReference type="EMBL" id="OQU89608.1"/>
    </source>
</evidence>
<organism evidence="2 3">
    <name type="scientific">Sorghum bicolor</name>
    <name type="common">Sorghum</name>
    <name type="synonym">Sorghum vulgare</name>
    <dbReference type="NCBI Taxonomy" id="4558"/>
    <lineage>
        <taxon>Eukaryota</taxon>
        <taxon>Viridiplantae</taxon>
        <taxon>Streptophyta</taxon>
        <taxon>Embryophyta</taxon>
        <taxon>Tracheophyta</taxon>
        <taxon>Spermatophyta</taxon>
        <taxon>Magnoliopsida</taxon>
        <taxon>Liliopsida</taxon>
        <taxon>Poales</taxon>
        <taxon>Poaceae</taxon>
        <taxon>PACMAD clade</taxon>
        <taxon>Panicoideae</taxon>
        <taxon>Andropogonodae</taxon>
        <taxon>Andropogoneae</taxon>
        <taxon>Sorghinae</taxon>
        <taxon>Sorghum</taxon>
    </lineage>
</organism>
<name>A0A1W0W5C4_SORBI</name>
<accession>A0A1W0W5C4</accession>
<keyword evidence="3" id="KW-1185">Reference proteome</keyword>
<proteinExistence type="predicted"/>
<protein>
    <submittedName>
        <fullName evidence="2">Uncharacterized protein</fullName>
    </submittedName>
</protein>
<evidence type="ECO:0000313" key="3">
    <source>
        <dbReference type="Proteomes" id="UP000000768"/>
    </source>
</evidence>
<dbReference type="InParanoid" id="A0A1W0W5C4"/>